<dbReference type="Proteomes" id="UP000507470">
    <property type="component" value="Unassembled WGS sequence"/>
</dbReference>
<sequence>MEVNRQLVDTASKENLPLKLTGKPGRVTADQLENTLSLFKGKYDMILKHINTLQVSMAVFQLLKSHRQQQLDNLSGIEKLLIQGYSDETDPLEEIHRLVITETEKSTTDRSCTLDDIFCLIMFVYSVYGTRIVSDKEEQVKAVLVTYVLKEKNALPPLTQQIVGDTINEEVVTVIIDDAWQKFIAISSARDNLKQFSSICEESAFRTIAADAIT</sequence>
<evidence type="ECO:0000313" key="1">
    <source>
        <dbReference type="EMBL" id="CAC5400219.1"/>
    </source>
</evidence>
<protein>
    <submittedName>
        <fullName evidence="1">Uncharacterized protein</fullName>
    </submittedName>
</protein>
<accession>A0A6J8CXL5</accession>
<dbReference type="AlphaFoldDB" id="A0A6J8CXL5"/>
<name>A0A6J8CXL5_MYTCO</name>
<reference evidence="1 2" key="1">
    <citation type="submission" date="2020-06" db="EMBL/GenBank/DDBJ databases">
        <authorList>
            <person name="Li R."/>
            <person name="Bekaert M."/>
        </authorList>
    </citation>
    <scope>NUCLEOTIDE SEQUENCE [LARGE SCALE GENOMIC DNA]</scope>
    <source>
        <strain evidence="2">wild</strain>
    </source>
</reference>
<proteinExistence type="predicted"/>
<dbReference type="OrthoDB" id="549905at2759"/>
<dbReference type="EMBL" id="CACVKT020006179">
    <property type="protein sequence ID" value="CAC5400219.1"/>
    <property type="molecule type" value="Genomic_DNA"/>
</dbReference>
<gene>
    <name evidence="1" type="ORF">MCOR_34415</name>
</gene>
<keyword evidence="2" id="KW-1185">Reference proteome</keyword>
<organism evidence="1 2">
    <name type="scientific">Mytilus coruscus</name>
    <name type="common">Sea mussel</name>
    <dbReference type="NCBI Taxonomy" id="42192"/>
    <lineage>
        <taxon>Eukaryota</taxon>
        <taxon>Metazoa</taxon>
        <taxon>Spiralia</taxon>
        <taxon>Lophotrochozoa</taxon>
        <taxon>Mollusca</taxon>
        <taxon>Bivalvia</taxon>
        <taxon>Autobranchia</taxon>
        <taxon>Pteriomorphia</taxon>
        <taxon>Mytilida</taxon>
        <taxon>Mytiloidea</taxon>
        <taxon>Mytilidae</taxon>
        <taxon>Mytilinae</taxon>
        <taxon>Mytilus</taxon>
    </lineage>
</organism>
<evidence type="ECO:0000313" key="2">
    <source>
        <dbReference type="Proteomes" id="UP000507470"/>
    </source>
</evidence>